<keyword evidence="2" id="KW-0547">Nucleotide-binding</keyword>
<keyword evidence="4" id="KW-0238">DNA-binding</keyword>
<accession>A0A0V0R0E1</accession>
<dbReference type="PROSITE" id="PS00486">
    <property type="entry name" value="DNA_MISMATCH_REPAIR_2"/>
    <property type="match status" value="1"/>
</dbReference>
<dbReference type="GO" id="GO:0005524">
    <property type="term" value="F:ATP binding"/>
    <property type="evidence" value="ECO:0007669"/>
    <property type="project" value="UniProtKB-KW"/>
</dbReference>
<evidence type="ECO:0000259" key="6">
    <source>
        <dbReference type="PROSITE" id="PS00486"/>
    </source>
</evidence>
<proteinExistence type="inferred from homology"/>
<dbReference type="InParanoid" id="A0A0V0R0E1"/>
<dbReference type="PIRSF" id="PIRSF005813">
    <property type="entry name" value="MSH2"/>
    <property type="match status" value="1"/>
</dbReference>
<dbReference type="OrthoDB" id="295033at2759"/>
<evidence type="ECO:0000313" key="8">
    <source>
        <dbReference type="Proteomes" id="UP000054937"/>
    </source>
</evidence>
<dbReference type="SUPFAM" id="SSF52540">
    <property type="entry name" value="P-loop containing nucleoside triphosphate hydrolases"/>
    <property type="match status" value="1"/>
</dbReference>
<dbReference type="GO" id="GO:0006312">
    <property type="term" value="P:mitotic recombination"/>
    <property type="evidence" value="ECO:0007669"/>
    <property type="project" value="TreeGrafter"/>
</dbReference>
<dbReference type="InterPro" id="IPR007696">
    <property type="entry name" value="DNA_mismatch_repair_MutS_core"/>
</dbReference>
<dbReference type="InterPro" id="IPR011184">
    <property type="entry name" value="DNA_mismatch_repair_Msh2"/>
</dbReference>
<keyword evidence="5" id="KW-0234">DNA repair</keyword>
<dbReference type="InterPro" id="IPR045076">
    <property type="entry name" value="MutS"/>
</dbReference>
<sequence length="544" mass="61810">MAKHGANISDIVKVYQLIINIQNLVDKIQNDQYDQHPQYGEQVRRYILDPIVEVLEQVQPLEGMIQKAVDLDKAKNNEYQVNPRFSESLTDIYKNINSTKKKITQLAEETSNDLGIAVKLVDATTHYFLFEAKKKEADDAFRKKNSKKYKTISVKKNNITFTSIDLQGECAELQSLEEEYQSESQEVVQRLLTVVATYYPAMEQSSSIISELDVFCTFANIAVNSNQYVKPKINSQIETIKLIDSKHACLDARESNCIANDCVMNKEDSRFHIITGPNMGGKSTYIRQVAICTLLAHIGCYVPAKSAEFPIIDAIISRVGASDMQLRGISTFMSEMLEAACMIKIATEKSLIIIDELGRGTSTSEGFGLAWAISEYIVKQIKCYCLFATHFHEMIKMEDQIQGVKNYHVTCLAKNNKLNFQYRVKEGYAERSYGLYVAELLDFPEQIMSDAAQKLAELENFAGETSSQNNENQQQGDIMIDENLDYNNIDIFQLSKNATKEQREKVIQIAQKYTIQLQKANQIQQQEIMEELKKQVVNVLSLNN</sequence>
<evidence type="ECO:0000256" key="4">
    <source>
        <dbReference type="ARBA" id="ARBA00023125"/>
    </source>
</evidence>
<name>A0A0V0R0E1_PSEPJ</name>
<dbReference type="SUPFAM" id="SSF48334">
    <property type="entry name" value="DNA repair protein MutS, domain III"/>
    <property type="match status" value="1"/>
</dbReference>
<dbReference type="Gene3D" id="3.40.50.300">
    <property type="entry name" value="P-loop containing nucleotide triphosphate hydrolases"/>
    <property type="match status" value="1"/>
</dbReference>
<dbReference type="SMART" id="SM00534">
    <property type="entry name" value="MUTSac"/>
    <property type="match status" value="1"/>
</dbReference>
<dbReference type="InterPro" id="IPR000432">
    <property type="entry name" value="DNA_mismatch_repair_MutS_C"/>
</dbReference>
<dbReference type="GO" id="GO:0006298">
    <property type="term" value="P:mismatch repair"/>
    <property type="evidence" value="ECO:0007669"/>
    <property type="project" value="InterPro"/>
</dbReference>
<dbReference type="InterPro" id="IPR007861">
    <property type="entry name" value="DNA_mismatch_repair_MutS_clamp"/>
</dbReference>
<dbReference type="GO" id="GO:0016787">
    <property type="term" value="F:hydrolase activity"/>
    <property type="evidence" value="ECO:0007669"/>
    <property type="project" value="UniProtKB-KW"/>
</dbReference>
<reference evidence="7 8" key="1">
    <citation type="journal article" date="2015" name="Sci. Rep.">
        <title>Genome of the facultative scuticociliatosis pathogen Pseudocohnilembus persalinus provides insight into its virulence through horizontal gene transfer.</title>
        <authorList>
            <person name="Xiong J."/>
            <person name="Wang G."/>
            <person name="Cheng J."/>
            <person name="Tian M."/>
            <person name="Pan X."/>
            <person name="Warren A."/>
            <person name="Jiang C."/>
            <person name="Yuan D."/>
            <person name="Miao W."/>
        </authorList>
    </citation>
    <scope>NUCLEOTIDE SEQUENCE [LARGE SCALE GENOMIC DNA]</scope>
    <source>
        <strain evidence="7">36N120E</strain>
    </source>
</reference>
<dbReference type="Gene3D" id="1.10.1420.10">
    <property type="match status" value="2"/>
</dbReference>
<dbReference type="OMA" id="WIEVLNH"/>
<evidence type="ECO:0000256" key="3">
    <source>
        <dbReference type="ARBA" id="ARBA00022840"/>
    </source>
</evidence>
<dbReference type="GO" id="GO:0140664">
    <property type="term" value="F:ATP-dependent DNA damage sensor activity"/>
    <property type="evidence" value="ECO:0007669"/>
    <property type="project" value="InterPro"/>
</dbReference>
<evidence type="ECO:0000256" key="2">
    <source>
        <dbReference type="ARBA" id="ARBA00022741"/>
    </source>
</evidence>
<comment type="similarity">
    <text evidence="1">Belongs to the DNA mismatch repair MutS family.</text>
</comment>
<evidence type="ECO:0000313" key="7">
    <source>
        <dbReference type="EMBL" id="KRX07821.1"/>
    </source>
</evidence>
<organism evidence="7 8">
    <name type="scientific">Pseudocohnilembus persalinus</name>
    <name type="common">Ciliate</name>
    <dbReference type="NCBI Taxonomy" id="266149"/>
    <lineage>
        <taxon>Eukaryota</taxon>
        <taxon>Sar</taxon>
        <taxon>Alveolata</taxon>
        <taxon>Ciliophora</taxon>
        <taxon>Intramacronucleata</taxon>
        <taxon>Oligohymenophorea</taxon>
        <taxon>Scuticociliatia</taxon>
        <taxon>Philasterida</taxon>
        <taxon>Pseudocohnilembidae</taxon>
        <taxon>Pseudocohnilembus</taxon>
    </lineage>
</organism>
<feature type="domain" description="DNA mismatch repair proteins mutS family" evidence="6">
    <location>
        <begin position="350"/>
        <end position="366"/>
    </location>
</feature>
<evidence type="ECO:0000256" key="1">
    <source>
        <dbReference type="ARBA" id="ARBA00006271"/>
    </source>
</evidence>
<dbReference type="FunCoup" id="A0A0V0R0E1">
    <property type="interactions" value="402"/>
</dbReference>
<keyword evidence="5" id="KW-0227">DNA damage</keyword>
<keyword evidence="8" id="KW-1185">Reference proteome</keyword>
<dbReference type="GO" id="GO:0032301">
    <property type="term" value="C:MutSalpha complex"/>
    <property type="evidence" value="ECO:0007669"/>
    <property type="project" value="TreeGrafter"/>
</dbReference>
<gene>
    <name evidence="7" type="ORF">PPERSA_07571</name>
</gene>
<protein>
    <submittedName>
        <fullName evidence="7">p-loop containing nucleoside triphosphate hydrolase</fullName>
    </submittedName>
</protein>
<dbReference type="Pfam" id="PF00488">
    <property type="entry name" value="MutS_V"/>
    <property type="match status" value="1"/>
</dbReference>
<evidence type="ECO:0000256" key="5">
    <source>
        <dbReference type="ARBA" id="ARBA00023204"/>
    </source>
</evidence>
<dbReference type="PANTHER" id="PTHR11361">
    <property type="entry name" value="DNA MISMATCH REPAIR PROTEIN MUTS FAMILY MEMBER"/>
    <property type="match status" value="1"/>
</dbReference>
<keyword evidence="3" id="KW-0067">ATP-binding</keyword>
<keyword evidence="7" id="KW-0378">Hydrolase</keyword>
<dbReference type="AlphaFoldDB" id="A0A0V0R0E1"/>
<dbReference type="InterPro" id="IPR036187">
    <property type="entry name" value="DNA_mismatch_repair_MutS_sf"/>
</dbReference>
<dbReference type="Proteomes" id="UP000054937">
    <property type="component" value="Unassembled WGS sequence"/>
</dbReference>
<dbReference type="Pfam" id="PF05190">
    <property type="entry name" value="MutS_IV"/>
    <property type="match status" value="1"/>
</dbReference>
<dbReference type="GO" id="GO:0030983">
    <property type="term" value="F:mismatched DNA binding"/>
    <property type="evidence" value="ECO:0007669"/>
    <property type="project" value="InterPro"/>
</dbReference>
<comment type="caution">
    <text evidence="7">The sequence shown here is derived from an EMBL/GenBank/DDBJ whole genome shotgun (WGS) entry which is preliminary data.</text>
</comment>
<dbReference type="PANTHER" id="PTHR11361:SF35">
    <property type="entry name" value="DNA MISMATCH REPAIR PROTEIN MSH2"/>
    <property type="match status" value="1"/>
</dbReference>
<dbReference type="EMBL" id="LDAU01000080">
    <property type="protein sequence ID" value="KRX07821.1"/>
    <property type="molecule type" value="Genomic_DNA"/>
</dbReference>
<dbReference type="SMART" id="SM00533">
    <property type="entry name" value="MUTSd"/>
    <property type="match status" value="1"/>
</dbReference>
<dbReference type="InterPro" id="IPR027417">
    <property type="entry name" value="P-loop_NTPase"/>
</dbReference>